<dbReference type="InterPro" id="IPR039651">
    <property type="entry name" value="FixC-like"/>
</dbReference>
<gene>
    <name evidence="9" type="ORF">CP960_11575</name>
</gene>
<evidence type="ECO:0000259" key="7">
    <source>
        <dbReference type="Pfam" id="PF21162"/>
    </source>
</evidence>
<dbReference type="Gene3D" id="3.50.50.60">
    <property type="entry name" value="FAD/NAD(P)-binding domain"/>
    <property type="match status" value="1"/>
</dbReference>
<evidence type="ECO:0000256" key="5">
    <source>
        <dbReference type="ARBA" id="ARBA00023002"/>
    </source>
</evidence>
<dbReference type="Pfam" id="PF21162">
    <property type="entry name" value="ETFQO_UQ-bd"/>
    <property type="match status" value="1"/>
</dbReference>
<evidence type="ECO:0000259" key="8">
    <source>
        <dbReference type="Pfam" id="PF26311"/>
    </source>
</evidence>
<accession>A0A2N1J0F7</accession>
<dbReference type="SUPFAM" id="SSF54373">
    <property type="entry name" value="FAD-linked reductases, C-terminal domain"/>
    <property type="match status" value="1"/>
</dbReference>
<dbReference type="NCBIfam" id="NF007542">
    <property type="entry name" value="PRK10157.1"/>
    <property type="match status" value="1"/>
</dbReference>
<dbReference type="EMBL" id="NXIF01000046">
    <property type="protein sequence ID" value="PKI80016.1"/>
    <property type="molecule type" value="Genomic_DNA"/>
</dbReference>
<feature type="domain" description="FAD-binding" evidence="6">
    <location>
        <begin position="6"/>
        <end position="177"/>
    </location>
</feature>
<evidence type="ECO:0000256" key="3">
    <source>
        <dbReference type="ARBA" id="ARBA00022630"/>
    </source>
</evidence>
<name>A0A2N1J0F7_9BACT</name>
<evidence type="ECO:0000256" key="2">
    <source>
        <dbReference type="ARBA" id="ARBA00006796"/>
    </source>
</evidence>
<dbReference type="KEGG" id="ahs:AHALO_2637"/>
<evidence type="ECO:0000313" key="9">
    <source>
        <dbReference type="EMBL" id="PKI80016.1"/>
    </source>
</evidence>
<organism evidence="9 10">
    <name type="scientific">Malaciobacter halophilus</name>
    <dbReference type="NCBI Taxonomy" id="197482"/>
    <lineage>
        <taxon>Bacteria</taxon>
        <taxon>Pseudomonadati</taxon>
        <taxon>Campylobacterota</taxon>
        <taxon>Epsilonproteobacteria</taxon>
        <taxon>Campylobacterales</taxon>
        <taxon>Arcobacteraceae</taxon>
        <taxon>Malaciobacter</taxon>
    </lineage>
</organism>
<dbReference type="NCBIfam" id="NF007450">
    <property type="entry name" value="PRK10015.1"/>
    <property type="match status" value="1"/>
</dbReference>
<comment type="caution">
    <text evidence="9">The sequence shown here is derived from an EMBL/GenBank/DDBJ whole genome shotgun (WGS) entry which is preliminary data.</text>
</comment>
<dbReference type="PANTHER" id="PTHR43624">
    <property type="entry name" value="ELECTRON TRANSFER FLAVOPROTEIN-QUINONE OXIDOREDUCTASE YDIS-RELATED"/>
    <property type="match status" value="1"/>
</dbReference>
<dbReference type="RefSeq" id="WP_101185653.1">
    <property type="nucleotide sequence ID" value="NZ_CP031218.1"/>
</dbReference>
<dbReference type="Pfam" id="PF26311">
    <property type="entry name" value="ETF-QO_FixC_C"/>
    <property type="match status" value="1"/>
</dbReference>
<feature type="domain" description="ETF-QO/FixC ubiquinone-binding" evidence="7">
    <location>
        <begin position="183"/>
        <end position="280"/>
    </location>
</feature>
<dbReference type="InterPro" id="IPR036188">
    <property type="entry name" value="FAD/NAD-bd_sf"/>
</dbReference>
<dbReference type="OrthoDB" id="9799983at2"/>
<feature type="domain" description="FixC-like C-terminal" evidence="8">
    <location>
        <begin position="367"/>
        <end position="427"/>
    </location>
</feature>
<keyword evidence="4" id="KW-0274">FAD</keyword>
<evidence type="ECO:0000256" key="4">
    <source>
        <dbReference type="ARBA" id="ARBA00022827"/>
    </source>
</evidence>
<protein>
    <submittedName>
        <fullName evidence="9">FAD-dependent oxidoreductase</fullName>
    </submittedName>
</protein>
<comment type="cofactor">
    <cofactor evidence="1">
        <name>FAD</name>
        <dbReference type="ChEBI" id="CHEBI:57692"/>
    </cofactor>
</comment>
<keyword evidence="5" id="KW-0560">Oxidoreductase</keyword>
<dbReference type="InterPro" id="IPR059103">
    <property type="entry name" value="FixC-like_C"/>
</dbReference>
<comment type="similarity">
    <text evidence="2">Belongs to the ETF-QO/FixC family.</text>
</comment>
<dbReference type="PANTHER" id="PTHR43624:SF2">
    <property type="entry name" value="ELECTRON TRANSFER FLAVOPROTEIN-QUINONE OXIDOREDUCTASE YDIS-RELATED"/>
    <property type="match status" value="1"/>
</dbReference>
<evidence type="ECO:0000313" key="10">
    <source>
        <dbReference type="Proteomes" id="UP000233248"/>
    </source>
</evidence>
<dbReference type="PROSITE" id="PS51257">
    <property type="entry name" value="PROKAR_LIPOPROTEIN"/>
    <property type="match status" value="1"/>
</dbReference>
<dbReference type="SUPFAM" id="SSF51905">
    <property type="entry name" value="FAD/NAD(P)-binding domain"/>
    <property type="match status" value="1"/>
</dbReference>
<sequence>MSEDKFDAIIVGGGLAGCITAYMLANAGLETLLIEKGNFSGSKNMTGGRLYAHSIEKIFPDFANEAPIERSVVHEKISFMNDNSCVTMDYSTKESTNNEDKSYTVLRAKFDEWLAQKAEEAGVGIIPGIRVDDLIVRDNKVCGVIAGGEEMEADVVILADGVNSILGEKLGMVSKVTPHHCAVGAKEVIKLSKQQINDRFACTDKEGTAWLFAGMPSDGYMGGGFIYTNEDSISLGVVFGLHNIEKAGKSIPQMLEDFKNHPTIKPLVEGGEIVEYSAHVVPEGGLHMLPEMVRDGVVIVGDAAGLCLNVGYTVRGMDLAIASGEAAANAIIEANKKGDFSKNSLNKYVQNLEDSFVMKDLKLYKELPQFLDNERMFNDYPDMVSGIMKDMFTINGPSVPMRKMVMPHLKKVGFMNLLKDGFKGVKSI</sequence>
<proteinExistence type="inferred from homology"/>
<dbReference type="GO" id="GO:0071949">
    <property type="term" value="F:FAD binding"/>
    <property type="evidence" value="ECO:0007669"/>
    <property type="project" value="InterPro"/>
</dbReference>
<keyword evidence="3" id="KW-0285">Flavoprotein</keyword>
<evidence type="ECO:0000259" key="6">
    <source>
        <dbReference type="Pfam" id="PF01494"/>
    </source>
</evidence>
<dbReference type="AlphaFoldDB" id="A0A2N1J0F7"/>
<dbReference type="GO" id="GO:0016491">
    <property type="term" value="F:oxidoreductase activity"/>
    <property type="evidence" value="ECO:0007669"/>
    <property type="project" value="UniProtKB-KW"/>
</dbReference>
<keyword evidence="10" id="KW-1185">Reference proteome</keyword>
<evidence type="ECO:0000256" key="1">
    <source>
        <dbReference type="ARBA" id="ARBA00001974"/>
    </source>
</evidence>
<dbReference type="Proteomes" id="UP000233248">
    <property type="component" value="Unassembled WGS sequence"/>
</dbReference>
<dbReference type="PRINTS" id="PR00420">
    <property type="entry name" value="RNGMNOXGNASE"/>
</dbReference>
<reference evidence="9 10" key="1">
    <citation type="submission" date="2017-09" db="EMBL/GenBank/DDBJ databases">
        <title>Genomics of the genus Arcobacter.</title>
        <authorList>
            <person name="Perez-Cataluna A."/>
            <person name="Figueras M.J."/>
            <person name="Salas-Masso N."/>
        </authorList>
    </citation>
    <scope>NUCLEOTIDE SEQUENCE [LARGE SCALE GENOMIC DNA]</scope>
    <source>
        <strain evidence="9 10">DSM 18005</strain>
    </source>
</reference>
<dbReference type="InterPro" id="IPR049398">
    <property type="entry name" value="ETF-QO/FixC_UQ-bd"/>
</dbReference>
<dbReference type="Pfam" id="PF01494">
    <property type="entry name" value="FAD_binding_3"/>
    <property type="match status" value="1"/>
</dbReference>
<dbReference type="InterPro" id="IPR002938">
    <property type="entry name" value="FAD-bd"/>
</dbReference>